<gene>
    <name evidence="2" type="ordered locus">CA_C1629</name>
</gene>
<protein>
    <submittedName>
        <fullName evidence="2">Intracellular protease/amidase, ThiJ family</fullName>
    </submittedName>
</protein>
<evidence type="ECO:0000313" key="3">
    <source>
        <dbReference type="Proteomes" id="UP000000814"/>
    </source>
</evidence>
<dbReference type="PANTHER" id="PTHR48094">
    <property type="entry name" value="PROTEIN/NUCLEIC ACID DEGLYCASE DJ-1-RELATED"/>
    <property type="match status" value="1"/>
</dbReference>
<dbReference type="Pfam" id="PF01965">
    <property type="entry name" value="DJ-1_PfpI"/>
    <property type="match status" value="1"/>
</dbReference>
<accession>Q97IL1</accession>
<dbReference type="InterPro" id="IPR002818">
    <property type="entry name" value="DJ-1/PfpI"/>
</dbReference>
<dbReference type="RefSeq" id="WP_010964937.1">
    <property type="nucleotide sequence ID" value="NC_003030.1"/>
</dbReference>
<dbReference type="InterPro" id="IPR050325">
    <property type="entry name" value="Prot/Nucl_acid_deglycase"/>
</dbReference>
<evidence type="ECO:0000313" key="2">
    <source>
        <dbReference type="EMBL" id="AAK79596.1"/>
    </source>
</evidence>
<dbReference type="InterPro" id="IPR029062">
    <property type="entry name" value="Class_I_gatase-like"/>
</dbReference>
<reference evidence="2 3" key="1">
    <citation type="journal article" date="2001" name="J. Bacteriol.">
        <title>Genome sequence and comparative analysis of the solvent-producing bacterium Clostridium acetobutylicum.</title>
        <authorList>
            <person name="Nolling J."/>
            <person name="Breton G."/>
            <person name="Omelchenko M.V."/>
            <person name="Makarova K.S."/>
            <person name="Zeng Q."/>
            <person name="Gibson R."/>
            <person name="Lee H.M."/>
            <person name="Dubois J."/>
            <person name="Qiu D."/>
            <person name="Hitti J."/>
            <person name="Wolf Y.I."/>
            <person name="Tatusov R.L."/>
            <person name="Sabathe F."/>
            <person name="Doucette-Stamm L."/>
            <person name="Soucaille P."/>
            <person name="Daly M.J."/>
            <person name="Bennett G.N."/>
            <person name="Koonin E.V."/>
            <person name="Smith D.R."/>
        </authorList>
    </citation>
    <scope>NUCLEOTIDE SEQUENCE [LARGE SCALE GENOMIC DNA]</scope>
    <source>
        <strain evidence="3">ATCC 824 / DSM 792 / JCM 1419 / LMG 5710 / VKM B-1787</strain>
    </source>
</reference>
<dbReference type="SUPFAM" id="SSF52317">
    <property type="entry name" value="Class I glutamine amidotransferase-like"/>
    <property type="match status" value="1"/>
</dbReference>
<keyword evidence="2" id="KW-0378">Hydrolase</keyword>
<dbReference type="PANTHER" id="PTHR48094:SF12">
    <property type="entry name" value="PARKINSON DISEASE PROTEIN 7 HOMOLOG"/>
    <property type="match status" value="1"/>
</dbReference>
<dbReference type="CDD" id="cd03135">
    <property type="entry name" value="GATase1_DJ-1"/>
    <property type="match status" value="1"/>
</dbReference>
<dbReference type="Gene3D" id="3.40.50.880">
    <property type="match status" value="1"/>
</dbReference>
<dbReference type="OrthoDB" id="9800516at2"/>
<dbReference type="GO" id="GO:0005737">
    <property type="term" value="C:cytoplasm"/>
    <property type="evidence" value="ECO:0007669"/>
    <property type="project" value="TreeGrafter"/>
</dbReference>
<dbReference type="GO" id="GO:0006508">
    <property type="term" value="P:proteolysis"/>
    <property type="evidence" value="ECO:0007669"/>
    <property type="project" value="UniProtKB-KW"/>
</dbReference>
<name>Q97IL1_CLOAB</name>
<dbReference type="GeneID" id="44998126"/>
<evidence type="ECO:0000259" key="1">
    <source>
        <dbReference type="Pfam" id="PF01965"/>
    </source>
</evidence>
<dbReference type="KEGG" id="cac:CA_C1629"/>
<dbReference type="Proteomes" id="UP000000814">
    <property type="component" value="Chromosome"/>
</dbReference>
<dbReference type="InterPro" id="IPR006287">
    <property type="entry name" value="DJ-1"/>
</dbReference>
<feature type="domain" description="DJ-1/PfpI" evidence="1">
    <location>
        <begin position="1"/>
        <end position="162"/>
    </location>
</feature>
<dbReference type="STRING" id="272562.CA_C1629"/>
<dbReference type="PATRIC" id="fig|272562.8.peg.1829"/>
<sequence>MKIVLFLAEGFEEVEALTVVDILRRADIICDMCSLEAKEVVGAHKIKVCADKTIEDIDIAEYDGLVLPGGMPGAENLRNSEFVINAVKKFNKEKKIVAAICAAPIVLGKAEVLEGRDATSYPGYGDEMGNCNYLEKITVKDGNILTSRGPATAIYFGLRLVEILKGKEVANGLKDGMMLKFVEGELSK</sequence>
<dbReference type="PIR" id="A97101">
    <property type="entry name" value="A97101"/>
</dbReference>
<dbReference type="AlphaFoldDB" id="Q97IL1"/>
<dbReference type="HOGENOM" id="CLU_000445_44_2_9"/>
<keyword evidence="3" id="KW-1185">Reference proteome</keyword>
<proteinExistence type="predicted"/>
<dbReference type="eggNOG" id="COG0693">
    <property type="taxonomic scope" value="Bacteria"/>
</dbReference>
<dbReference type="EMBL" id="AE001437">
    <property type="protein sequence ID" value="AAK79596.1"/>
    <property type="molecule type" value="Genomic_DNA"/>
</dbReference>
<dbReference type="GO" id="GO:0008233">
    <property type="term" value="F:peptidase activity"/>
    <property type="evidence" value="ECO:0007669"/>
    <property type="project" value="UniProtKB-KW"/>
</dbReference>
<keyword evidence="2" id="KW-0645">Protease</keyword>
<organism evidence="2 3">
    <name type="scientific">Clostridium acetobutylicum (strain ATCC 824 / DSM 792 / JCM 1419 / IAM 19013 / LMG 5710 / NBRC 13948 / NRRL B-527 / VKM B-1787 / 2291 / W)</name>
    <dbReference type="NCBI Taxonomy" id="272562"/>
    <lineage>
        <taxon>Bacteria</taxon>
        <taxon>Bacillati</taxon>
        <taxon>Bacillota</taxon>
        <taxon>Clostridia</taxon>
        <taxon>Eubacteriales</taxon>
        <taxon>Clostridiaceae</taxon>
        <taxon>Clostridium</taxon>
    </lineage>
</organism>
<dbReference type="NCBIfam" id="TIGR01383">
    <property type="entry name" value="not_thiJ"/>
    <property type="match status" value="1"/>
</dbReference>